<evidence type="ECO:0000256" key="6">
    <source>
        <dbReference type="SAM" id="Phobius"/>
    </source>
</evidence>
<gene>
    <name evidence="8" type="ORF">B0H17DRAFT_930615</name>
</gene>
<feature type="transmembrane region" description="Helical" evidence="6">
    <location>
        <begin position="123"/>
        <end position="141"/>
    </location>
</feature>
<keyword evidence="9" id="KW-1185">Reference proteome</keyword>
<dbReference type="AlphaFoldDB" id="A0AAD7DPE2"/>
<dbReference type="GO" id="GO:0005886">
    <property type="term" value="C:plasma membrane"/>
    <property type="evidence" value="ECO:0007669"/>
    <property type="project" value="TreeGrafter"/>
</dbReference>
<evidence type="ECO:0000259" key="7">
    <source>
        <dbReference type="PROSITE" id="PS50850"/>
    </source>
</evidence>
<dbReference type="PROSITE" id="PS00216">
    <property type="entry name" value="SUGAR_TRANSPORT_1"/>
    <property type="match status" value="1"/>
</dbReference>
<keyword evidence="3 6" id="KW-1133">Transmembrane helix</keyword>
<comment type="subcellular location">
    <subcellularLocation>
        <location evidence="1">Membrane</location>
        <topology evidence="1">Multi-pass membrane protein</topology>
    </subcellularLocation>
</comment>
<dbReference type="Proteomes" id="UP001221757">
    <property type="component" value="Unassembled WGS sequence"/>
</dbReference>
<proteinExistence type="predicted"/>
<evidence type="ECO:0000256" key="4">
    <source>
        <dbReference type="ARBA" id="ARBA00023136"/>
    </source>
</evidence>
<feature type="transmembrane region" description="Helical" evidence="6">
    <location>
        <begin position="24"/>
        <end position="49"/>
    </location>
</feature>
<feature type="transmembrane region" description="Helical" evidence="6">
    <location>
        <begin position="148"/>
        <end position="167"/>
    </location>
</feature>
<feature type="transmembrane region" description="Helical" evidence="6">
    <location>
        <begin position="376"/>
        <end position="401"/>
    </location>
</feature>
<feature type="region of interest" description="Disordered" evidence="5">
    <location>
        <begin position="522"/>
        <end position="556"/>
    </location>
</feature>
<evidence type="ECO:0000313" key="8">
    <source>
        <dbReference type="EMBL" id="KAJ7695413.1"/>
    </source>
</evidence>
<dbReference type="InterPro" id="IPR011701">
    <property type="entry name" value="MFS"/>
</dbReference>
<name>A0AAD7DPE2_MYCRO</name>
<dbReference type="PANTHER" id="PTHR23501">
    <property type="entry name" value="MAJOR FACILITATOR SUPERFAMILY"/>
    <property type="match status" value="1"/>
</dbReference>
<dbReference type="PROSITE" id="PS50850">
    <property type="entry name" value="MFS"/>
    <property type="match status" value="1"/>
</dbReference>
<feature type="transmembrane region" description="Helical" evidence="6">
    <location>
        <begin position="221"/>
        <end position="239"/>
    </location>
</feature>
<feature type="transmembrane region" description="Helical" evidence="6">
    <location>
        <begin position="179"/>
        <end position="201"/>
    </location>
</feature>
<feature type="transmembrane region" description="Helical" evidence="6">
    <location>
        <begin position="326"/>
        <end position="344"/>
    </location>
</feature>
<dbReference type="SUPFAM" id="SSF103473">
    <property type="entry name" value="MFS general substrate transporter"/>
    <property type="match status" value="1"/>
</dbReference>
<feature type="transmembrane region" description="Helical" evidence="6">
    <location>
        <begin position="286"/>
        <end position="306"/>
    </location>
</feature>
<keyword evidence="2 6" id="KW-0812">Transmembrane</keyword>
<dbReference type="PRINTS" id="PR01036">
    <property type="entry name" value="TCRTETB"/>
</dbReference>
<dbReference type="InterPro" id="IPR036259">
    <property type="entry name" value="MFS_trans_sf"/>
</dbReference>
<dbReference type="Gene3D" id="1.20.1720.10">
    <property type="entry name" value="Multidrug resistance protein D"/>
    <property type="match status" value="1"/>
</dbReference>
<keyword evidence="4 6" id="KW-0472">Membrane</keyword>
<feature type="domain" description="Major facilitator superfamily (MFS) profile" evidence="7">
    <location>
        <begin position="27"/>
        <end position="513"/>
    </location>
</feature>
<feature type="transmembrane region" description="Helical" evidence="6">
    <location>
        <begin position="91"/>
        <end position="117"/>
    </location>
</feature>
<dbReference type="Pfam" id="PF07690">
    <property type="entry name" value="MFS_1"/>
    <property type="match status" value="1"/>
</dbReference>
<dbReference type="InterPro" id="IPR020846">
    <property type="entry name" value="MFS_dom"/>
</dbReference>
<sequence>MSSEKGSGPPATASPPSTARGPRFWLILVALGCALCLVSIELTATSTALPAITDDLNGSDFIWISSSYTLASTAILPLSGGISEIFGRRPAILSALGLFSLGSVFCGTAKSMAWLIGGRTVQGLGGGMILSVSNIIIGDLVTLQERGFVSGVLGLSWALSAAFGPLIGGALADVGQWRWIFYLNLPISALAIILVLTLLNLPTPSGTTREKLAKMDWTGNILVIASTAAIVVALTWGGVVFSWSSFHVLVPLILGVAGMVVFMVYEARFAKHPIVPFEILSNRTSLSGYLQTVLSPIVMLAAIYYLPTYYQACKGASPRQSGIDSFGLTMALGPASVITGISVTRTGKYRYQCYLGWAILVAATGALTTIHADTPLARAIGLPSLISIGAGMIYSAGYFPVLAPLPVSRNAHALAFFAFCRSFAGVWGVTVAGTVLQNELAKRLPDEFIADLPSGDGVTIAYAAIPRIASLEEPLRSQVRAAFAESIRVIWLVLVAVSAAGLLSTMLMKDIPMQGKMDEKWAVTGDRNRGTPTTDDTETPATDDRGTPVAGDTTTA</sequence>
<dbReference type="GO" id="GO:0022857">
    <property type="term" value="F:transmembrane transporter activity"/>
    <property type="evidence" value="ECO:0007669"/>
    <property type="project" value="InterPro"/>
</dbReference>
<evidence type="ECO:0000256" key="2">
    <source>
        <dbReference type="ARBA" id="ARBA00022692"/>
    </source>
</evidence>
<feature type="transmembrane region" description="Helical" evidence="6">
    <location>
        <begin position="413"/>
        <end position="436"/>
    </location>
</feature>
<organism evidence="8 9">
    <name type="scientific">Mycena rosella</name>
    <name type="common">Pink bonnet</name>
    <name type="synonym">Agaricus rosellus</name>
    <dbReference type="NCBI Taxonomy" id="1033263"/>
    <lineage>
        <taxon>Eukaryota</taxon>
        <taxon>Fungi</taxon>
        <taxon>Dikarya</taxon>
        <taxon>Basidiomycota</taxon>
        <taxon>Agaricomycotina</taxon>
        <taxon>Agaricomycetes</taxon>
        <taxon>Agaricomycetidae</taxon>
        <taxon>Agaricales</taxon>
        <taxon>Marasmiineae</taxon>
        <taxon>Mycenaceae</taxon>
        <taxon>Mycena</taxon>
    </lineage>
</organism>
<feature type="transmembrane region" description="Helical" evidence="6">
    <location>
        <begin position="245"/>
        <end position="265"/>
    </location>
</feature>
<feature type="transmembrane region" description="Helical" evidence="6">
    <location>
        <begin position="61"/>
        <end position="79"/>
    </location>
</feature>
<feature type="transmembrane region" description="Helical" evidence="6">
    <location>
        <begin position="351"/>
        <end position="370"/>
    </location>
</feature>
<dbReference type="PANTHER" id="PTHR23501:SF102">
    <property type="entry name" value="DRUG TRANSPORTER, PUTATIVE (AFU_ORTHOLOGUE AFUA_3G08530)-RELATED"/>
    <property type="match status" value="1"/>
</dbReference>
<evidence type="ECO:0000256" key="1">
    <source>
        <dbReference type="ARBA" id="ARBA00004141"/>
    </source>
</evidence>
<evidence type="ECO:0000313" key="9">
    <source>
        <dbReference type="Proteomes" id="UP001221757"/>
    </source>
</evidence>
<dbReference type="InterPro" id="IPR005829">
    <property type="entry name" value="Sugar_transporter_CS"/>
</dbReference>
<evidence type="ECO:0000256" key="3">
    <source>
        <dbReference type="ARBA" id="ARBA00022989"/>
    </source>
</evidence>
<feature type="transmembrane region" description="Helical" evidence="6">
    <location>
        <begin position="489"/>
        <end position="508"/>
    </location>
</feature>
<dbReference type="EMBL" id="JARKIE010000038">
    <property type="protein sequence ID" value="KAJ7695413.1"/>
    <property type="molecule type" value="Genomic_DNA"/>
</dbReference>
<accession>A0AAD7DPE2</accession>
<evidence type="ECO:0000256" key="5">
    <source>
        <dbReference type="SAM" id="MobiDB-lite"/>
    </source>
</evidence>
<protein>
    <submittedName>
        <fullName evidence="8">MFS general substrate transporter</fullName>
    </submittedName>
</protein>
<comment type="caution">
    <text evidence="8">The sequence shown here is derived from an EMBL/GenBank/DDBJ whole genome shotgun (WGS) entry which is preliminary data.</text>
</comment>
<reference evidence="8" key="1">
    <citation type="submission" date="2023-03" db="EMBL/GenBank/DDBJ databases">
        <title>Massive genome expansion in bonnet fungi (Mycena s.s.) driven by repeated elements and novel gene families across ecological guilds.</title>
        <authorList>
            <consortium name="Lawrence Berkeley National Laboratory"/>
            <person name="Harder C.B."/>
            <person name="Miyauchi S."/>
            <person name="Viragh M."/>
            <person name="Kuo A."/>
            <person name="Thoen E."/>
            <person name="Andreopoulos B."/>
            <person name="Lu D."/>
            <person name="Skrede I."/>
            <person name="Drula E."/>
            <person name="Henrissat B."/>
            <person name="Morin E."/>
            <person name="Kohler A."/>
            <person name="Barry K."/>
            <person name="LaButti K."/>
            <person name="Morin E."/>
            <person name="Salamov A."/>
            <person name="Lipzen A."/>
            <person name="Mereny Z."/>
            <person name="Hegedus B."/>
            <person name="Baldrian P."/>
            <person name="Stursova M."/>
            <person name="Weitz H."/>
            <person name="Taylor A."/>
            <person name="Grigoriev I.V."/>
            <person name="Nagy L.G."/>
            <person name="Martin F."/>
            <person name="Kauserud H."/>
        </authorList>
    </citation>
    <scope>NUCLEOTIDE SEQUENCE</scope>
    <source>
        <strain evidence="8">CBHHK067</strain>
    </source>
</reference>